<dbReference type="Pfam" id="PF02653">
    <property type="entry name" value="BPD_transp_2"/>
    <property type="match status" value="1"/>
</dbReference>
<keyword evidence="2" id="KW-1003">Cell membrane</keyword>
<feature type="transmembrane region" description="Helical" evidence="6">
    <location>
        <begin position="120"/>
        <end position="142"/>
    </location>
</feature>
<keyword evidence="5 6" id="KW-0472">Membrane</keyword>
<feature type="transmembrane region" description="Helical" evidence="6">
    <location>
        <begin position="204"/>
        <end position="237"/>
    </location>
</feature>
<evidence type="ECO:0000313" key="8">
    <source>
        <dbReference type="Proteomes" id="UP001144205"/>
    </source>
</evidence>
<dbReference type="CDD" id="cd06581">
    <property type="entry name" value="TM_PBP1_LivM_like"/>
    <property type="match status" value="1"/>
</dbReference>
<feature type="transmembrane region" description="Helical" evidence="6">
    <location>
        <begin position="60"/>
        <end position="80"/>
    </location>
</feature>
<gene>
    <name evidence="7" type="ORF">STA1M1_34530</name>
</gene>
<comment type="subcellular location">
    <subcellularLocation>
        <location evidence="1">Cell membrane</location>
        <topology evidence="1">Multi-pass membrane protein</topology>
    </subcellularLocation>
</comment>
<keyword evidence="3 6" id="KW-0812">Transmembrane</keyword>
<keyword evidence="8" id="KW-1185">Reference proteome</keyword>
<feature type="transmembrane region" description="Helical" evidence="6">
    <location>
        <begin position="6"/>
        <end position="24"/>
    </location>
</feature>
<evidence type="ECO:0000256" key="6">
    <source>
        <dbReference type="SAM" id="Phobius"/>
    </source>
</evidence>
<feature type="transmembrane region" description="Helical" evidence="6">
    <location>
        <begin position="87"/>
        <end position="108"/>
    </location>
</feature>
<dbReference type="EMBL" id="BROH01000013">
    <property type="protein sequence ID" value="GKY89584.1"/>
    <property type="molecule type" value="Genomic_DNA"/>
</dbReference>
<dbReference type="Proteomes" id="UP001144205">
    <property type="component" value="Unassembled WGS sequence"/>
</dbReference>
<evidence type="ECO:0000256" key="1">
    <source>
        <dbReference type="ARBA" id="ARBA00004651"/>
    </source>
</evidence>
<evidence type="ECO:0000256" key="3">
    <source>
        <dbReference type="ARBA" id="ARBA00022692"/>
    </source>
</evidence>
<protein>
    <submittedName>
        <fullName evidence="7">Branched-chain amino acid ABC transporter permease</fullName>
    </submittedName>
</protein>
<keyword evidence="4 6" id="KW-1133">Transmembrane helix</keyword>
<dbReference type="InterPro" id="IPR043428">
    <property type="entry name" value="LivM-like"/>
</dbReference>
<dbReference type="PANTHER" id="PTHR30482">
    <property type="entry name" value="HIGH-AFFINITY BRANCHED-CHAIN AMINO ACID TRANSPORT SYSTEM PERMEASE"/>
    <property type="match status" value="1"/>
</dbReference>
<dbReference type="PANTHER" id="PTHR30482:SF20">
    <property type="entry name" value="HIGH-AFFINITY BRANCHED-CHAIN AMINO ACID TRANSPORT SYSTEM PERMEASE PROTEIN LIVM"/>
    <property type="match status" value="1"/>
</dbReference>
<feature type="transmembrane region" description="Helical" evidence="6">
    <location>
        <begin position="175"/>
        <end position="198"/>
    </location>
</feature>
<comment type="caution">
    <text evidence="7">The sequence shown here is derived from an EMBL/GenBank/DDBJ whole genome shotgun (WGS) entry which is preliminary data.</text>
</comment>
<proteinExistence type="predicted"/>
<dbReference type="RefSeq" id="WP_281843607.1">
    <property type="nucleotide sequence ID" value="NZ_BROH01000013.1"/>
</dbReference>
<feature type="transmembrane region" description="Helical" evidence="6">
    <location>
        <begin position="249"/>
        <end position="267"/>
    </location>
</feature>
<evidence type="ECO:0000313" key="7">
    <source>
        <dbReference type="EMBL" id="GKY89584.1"/>
    </source>
</evidence>
<evidence type="ECO:0000256" key="4">
    <source>
        <dbReference type="ARBA" id="ARBA00022989"/>
    </source>
</evidence>
<name>A0ABQ5LX90_9RHOB</name>
<accession>A0ABQ5LX90</accession>
<sequence length="300" mass="31744">MIQFYYAYQPIIDFFLLSVGFGYSQQIALRAGVFSIATAGFAAIGAYTVAILVTKSGFPIAASVVLGMVIAGVGGLLLSLPLARLRGAFQAIATLAFVQIVISLLLYAEDFTGGALGVTGIPRVMNTGILLVIVAVVMYVMWSIGRTGLGRIFDALRQEESVAASLGVNIGRYHALAFILSGAVGGLFGGLQSLYVFQIEPHNFGFAFMVNVLTVVILGGRTTLLGPIMGAAIMAILPELARPLAEYRPAVNGVILILVITFLPNGVGDEIVFWFRRRRHAAAAANRAQAKEAKDAVTSS</sequence>
<evidence type="ECO:0000256" key="5">
    <source>
        <dbReference type="ARBA" id="ARBA00023136"/>
    </source>
</evidence>
<feature type="transmembrane region" description="Helical" evidence="6">
    <location>
        <begin position="31"/>
        <end position="54"/>
    </location>
</feature>
<evidence type="ECO:0000256" key="2">
    <source>
        <dbReference type="ARBA" id="ARBA00022475"/>
    </source>
</evidence>
<reference evidence="7" key="1">
    <citation type="journal article" date="2023" name="Int. J. Syst. Evol. Microbiol.">
        <title>Sinisalibacter aestuarii sp. nov., isolated from estuarine sediment of the Arakawa River.</title>
        <authorList>
            <person name="Arafat S.T."/>
            <person name="Hirano S."/>
            <person name="Sato A."/>
            <person name="Takeuchi K."/>
            <person name="Yasuda T."/>
            <person name="Terahara T."/>
            <person name="Hamada M."/>
            <person name="Kobayashi T."/>
        </authorList>
    </citation>
    <scope>NUCLEOTIDE SEQUENCE</scope>
    <source>
        <strain evidence="7">B-399</strain>
    </source>
</reference>
<organism evidence="7 8">
    <name type="scientific">Sinisalibacter aestuarii</name>
    <dbReference type="NCBI Taxonomy" id="2949426"/>
    <lineage>
        <taxon>Bacteria</taxon>
        <taxon>Pseudomonadati</taxon>
        <taxon>Pseudomonadota</taxon>
        <taxon>Alphaproteobacteria</taxon>
        <taxon>Rhodobacterales</taxon>
        <taxon>Roseobacteraceae</taxon>
        <taxon>Sinisalibacter</taxon>
    </lineage>
</organism>
<dbReference type="InterPro" id="IPR001851">
    <property type="entry name" value="ABC_transp_permease"/>
</dbReference>